<feature type="transmembrane region" description="Helical" evidence="2">
    <location>
        <begin position="45"/>
        <end position="68"/>
    </location>
</feature>
<evidence type="ECO:0000256" key="2">
    <source>
        <dbReference type="SAM" id="Phobius"/>
    </source>
</evidence>
<organism evidence="5 6">
    <name type="scientific">Gordonia pseudamarae</name>
    <dbReference type="NCBI Taxonomy" id="2831662"/>
    <lineage>
        <taxon>Bacteria</taxon>
        <taxon>Bacillati</taxon>
        <taxon>Actinomycetota</taxon>
        <taxon>Actinomycetes</taxon>
        <taxon>Mycobacteriales</taxon>
        <taxon>Gordoniaceae</taxon>
        <taxon>Gordonia</taxon>
    </lineage>
</organism>
<dbReference type="Pfam" id="PF04024">
    <property type="entry name" value="PspC"/>
    <property type="match status" value="1"/>
</dbReference>
<protein>
    <submittedName>
        <fullName evidence="5">PspC domain-containing protein</fullName>
    </submittedName>
</protein>
<feature type="transmembrane region" description="Helical" evidence="2">
    <location>
        <begin position="297"/>
        <end position="316"/>
    </location>
</feature>
<feature type="transmembrane region" description="Helical" evidence="2">
    <location>
        <begin position="89"/>
        <end position="109"/>
    </location>
</feature>
<feature type="region of interest" description="Disordered" evidence="1">
    <location>
        <begin position="185"/>
        <end position="267"/>
    </location>
</feature>
<dbReference type="EMBL" id="CP045809">
    <property type="protein sequence ID" value="QHN34696.1"/>
    <property type="molecule type" value="Genomic_DNA"/>
</dbReference>
<evidence type="ECO:0000313" key="5">
    <source>
        <dbReference type="EMBL" id="QHN34696.1"/>
    </source>
</evidence>
<keyword evidence="2" id="KW-0812">Transmembrane</keyword>
<evidence type="ECO:0000256" key="1">
    <source>
        <dbReference type="SAM" id="MobiDB-lite"/>
    </source>
</evidence>
<dbReference type="Proteomes" id="UP001059836">
    <property type="component" value="Chromosome"/>
</dbReference>
<feature type="domain" description="Cell wall-active antibiotics response LiaF-like C-terminal" evidence="4">
    <location>
        <begin position="376"/>
        <end position="430"/>
    </location>
</feature>
<feature type="transmembrane region" description="Helical" evidence="2">
    <location>
        <begin position="115"/>
        <end position="134"/>
    </location>
</feature>
<evidence type="ECO:0000259" key="4">
    <source>
        <dbReference type="Pfam" id="PF09922"/>
    </source>
</evidence>
<dbReference type="InterPro" id="IPR007168">
    <property type="entry name" value="Phageshock_PspC_N"/>
</dbReference>
<keyword evidence="2" id="KW-1133">Transmembrane helix</keyword>
<feature type="domain" description="Phage shock protein PspC N-terminal" evidence="3">
    <location>
        <begin position="19"/>
        <end position="69"/>
    </location>
</feature>
<feature type="compositionally biased region" description="Low complexity" evidence="1">
    <location>
        <begin position="185"/>
        <end position="194"/>
    </location>
</feature>
<keyword evidence="2" id="KW-0472">Membrane</keyword>
<name>A0ABX6IFR6_9ACTN</name>
<sequence length="459" mass="47031">MYVMDTKQLEQMWTSRPVRTTARTVAGVCSGIGARYRVDPTLVKVAFVVATLFGGSGILLYAIAWLTFPGTSGRAKIGGPREHRSALHGHGRHQLILVVVIVLGIHTVFGFGSQTWGSGGLMGTILMLAGWWLLYRRTPAAPPGTGADNYRAPAASAAHSFQRWTPRDMTDGLVPSGYAGAAAGHPAAPTGYGPSASAPPDTARTPWSPAGVQSVPAQPTGAAASTDTGVVPPVPPAWDPLGAAPFAWDLPEPASSGDDSPDPGRSPWTPMVLGVAILTAAGAGAAHLAGVDWFTPLRIAALALAVIGAGLVGSALRRRPAGGHATGLATVAVILGAGLLLAAAADMQWQRLPGGGVGERVWTPQSEHDIRPEYSFTMGSGTLDLTGVTLTEDRSVSIRGGIGEIDITVPSDMAIDVTCSANVGDTHCPDGLSKGDSRPGGPVLSIDAAVNLGDVEVAR</sequence>
<feature type="transmembrane region" description="Helical" evidence="2">
    <location>
        <begin position="271"/>
        <end position="291"/>
    </location>
</feature>
<evidence type="ECO:0000313" key="6">
    <source>
        <dbReference type="Proteomes" id="UP001059836"/>
    </source>
</evidence>
<evidence type="ECO:0000259" key="3">
    <source>
        <dbReference type="Pfam" id="PF04024"/>
    </source>
</evidence>
<keyword evidence="6" id="KW-1185">Reference proteome</keyword>
<reference evidence="5" key="1">
    <citation type="journal article" date="2021" name="Nat. Microbiol.">
        <title>Cocultivation of an ultrasmall environmental parasitic bacterium with lytic ability against bacteria associated with wastewater foams.</title>
        <authorList>
            <person name="Batinovic S."/>
            <person name="Rose J.J.A."/>
            <person name="Ratcliffe J."/>
            <person name="Seviour R.J."/>
            <person name="Petrovski S."/>
        </authorList>
    </citation>
    <scope>NUCLEOTIDE SEQUENCE</scope>
    <source>
        <strain evidence="5">CON9</strain>
    </source>
</reference>
<feature type="transmembrane region" description="Helical" evidence="2">
    <location>
        <begin position="328"/>
        <end position="345"/>
    </location>
</feature>
<proteinExistence type="predicted"/>
<dbReference type="Pfam" id="PF09922">
    <property type="entry name" value="LiaF-like_C"/>
    <property type="match status" value="1"/>
</dbReference>
<accession>A0ABX6IFR6</accession>
<gene>
    <name evidence="5" type="ORF">GII31_07070</name>
</gene>
<dbReference type="InterPro" id="IPR024425">
    <property type="entry name" value="LiaF-like_C"/>
</dbReference>
<feature type="compositionally biased region" description="Low complexity" evidence="1">
    <location>
        <begin position="253"/>
        <end position="267"/>
    </location>
</feature>